<dbReference type="OrthoDB" id="9804725at2"/>
<accession>A0A318N1M3</accession>
<gene>
    <name evidence="2" type="ORF">DK869_04100</name>
</gene>
<dbReference type="EMBL" id="QGLT01000002">
    <property type="protein sequence ID" value="PXZ00594.1"/>
    <property type="molecule type" value="Genomic_DNA"/>
</dbReference>
<dbReference type="InterPro" id="IPR051941">
    <property type="entry name" value="BG_Antigen-Binding_Lectin"/>
</dbReference>
<evidence type="ECO:0000313" key="3">
    <source>
        <dbReference type="Proteomes" id="UP000247565"/>
    </source>
</evidence>
<comment type="caution">
    <text evidence="2">The sequence shown here is derived from an EMBL/GenBank/DDBJ whole genome shotgun (WGS) entry which is preliminary data.</text>
</comment>
<reference evidence="2 3" key="1">
    <citation type="submission" date="2018-05" db="EMBL/GenBank/DDBJ databases">
        <title>Reference genomes for bee gut microbiota database.</title>
        <authorList>
            <person name="Ellegaard K.M."/>
        </authorList>
    </citation>
    <scope>NUCLEOTIDE SEQUENCE [LARGE SCALE GENOMIC DNA]</scope>
    <source>
        <strain evidence="2 3">ESL0284</strain>
    </source>
</reference>
<dbReference type="PANTHER" id="PTHR45713">
    <property type="entry name" value="FTP DOMAIN-CONTAINING PROTEIN"/>
    <property type="match status" value="1"/>
</dbReference>
<dbReference type="PROSITE" id="PS50022">
    <property type="entry name" value="FA58C_3"/>
    <property type="match status" value="1"/>
</dbReference>
<dbReference type="SUPFAM" id="SSF49785">
    <property type="entry name" value="Galactose-binding domain-like"/>
    <property type="match status" value="1"/>
</dbReference>
<protein>
    <recommendedName>
        <fullName evidence="1">F5/8 type C domain-containing protein</fullName>
    </recommendedName>
</protein>
<feature type="domain" description="F5/8 type C" evidence="1">
    <location>
        <begin position="156"/>
        <end position="298"/>
    </location>
</feature>
<keyword evidence="3" id="KW-1185">Reference proteome</keyword>
<organism evidence="2 3">
    <name type="scientific">Commensalibacter melissae</name>
    <dbReference type="NCBI Taxonomy" id="2070537"/>
    <lineage>
        <taxon>Bacteria</taxon>
        <taxon>Pseudomonadati</taxon>
        <taxon>Pseudomonadota</taxon>
        <taxon>Alphaproteobacteria</taxon>
        <taxon>Acetobacterales</taxon>
        <taxon>Acetobacteraceae</taxon>
    </lineage>
</organism>
<evidence type="ECO:0000313" key="2">
    <source>
        <dbReference type="EMBL" id="PXZ00594.1"/>
    </source>
</evidence>
<dbReference type="Proteomes" id="UP000247565">
    <property type="component" value="Unassembled WGS sequence"/>
</dbReference>
<name>A0A318N1M3_9PROT</name>
<dbReference type="AlphaFoldDB" id="A0A318N1M3"/>
<dbReference type="Gene3D" id="2.60.120.260">
    <property type="entry name" value="Galactose-binding domain-like"/>
    <property type="match status" value="1"/>
</dbReference>
<sequence>MALSARAIDHLLVKKQEISHLYNNDNSIIWPYCEGFIPSAVFEMENPIVEELRNFCKLQPYDFCSGYYYLDPYVNIHGTICHPVKGKDFVERCITHDGINPIFNPRSSLRRGLKNLKPSDFYQYIHDTIKKTGNVGFYQQFNEIALQERWIKKPEAVNWALGGKASQSSVCAHSKFNNIYKDAAGAVNGRIGPDYNFHTATEYNPWWKLELPRTINIKHIIIYNRLNFEDRASKIKVEISDDHENWIIVADYPDGIIFGGADGNPLIIKVNNINAQYVKISLYDENILHLNQVEVYDQ</sequence>
<evidence type="ECO:0000259" key="1">
    <source>
        <dbReference type="PROSITE" id="PS50022"/>
    </source>
</evidence>
<dbReference type="InterPro" id="IPR000421">
    <property type="entry name" value="FA58C"/>
</dbReference>
<dbReference type="PANTHER" id="PTHR45713:SF6">
    <property type="entry name" value="F5_8 TYPE C DOMAIN-CONTAINING PROTEIN"/>
    <property type="match status" value="1"/>
</dbReference>
<dbReference type="RefSeq" id="WP_110438736.1">
    <property type="nucleotide sequence ID" value="NZ_CP046393.1"/>
</dbReference>
<dbReference type="Pfam" id="PF00754">
    <property type="entry name" value="F5_F8_type_C"/>
    <property type="match status" value="1"/>
</dbReference>
<proteinExistence type="predicted"/>
<dbReference type="InterPro" id="IPR008979">
    <property type="entry name" value="Galactose-bd-like_sf"/>
</dbReference>